<dbReference type="AlphaFoldDB" id="A0A9P3CQT3"/>
<protein>
    <submittedName>
        <fullName evidence="2">Uncharacterized protein</fullName>
    </submittedName>
</protein>
<keyword evidence="3" id="KW-1185">Reference proteome</keyword>
<organism evidence="2 3">
    <name type="scientific">Cercospora kikuchii</name>
    <dbReference type="NCBI Taxonomy" id="84275"/>
    <lineage>
        <taxon>Eukaryota</taxon>
        <taxon>Fungi</taxon>
        <taxon>Dikarya</taxon>
        <taxon>Ascomycota</taxon>
        <taxon>Pezizomycotina</taxon>
        <taxon>Dothideomycetes</taxon>
        <taxon>Dothideomycetidae</taxon>
        <taxon>Mycosphaerellales</taxon>
        <taxon>Mycosphaerellaceae</taxon>
        <taxon>Cercospora</taxon>
    </lineage>
</organism>
<evidence type="ECO:0000256" key="1">
    <source>
        <dbReference type="SAM" id="MobiDB-lite"/>
    </source>
</evidence>
<comment type="caution">
    <text evidence="2">The sequence shown here is derived from an EMBL/GenBank/DDBJ whole genome shotgun (WGS) entry which is preliminary data.</text>
</comment>
<sequence>MDPETRHIWRERIRQMRAFSPNTTQYSTMDPETRSIWNQRIQRMEAAGEENVEYVEEREGYLECLYQDIAQEPFEFNYEAAMGLAWAMRAHPERSEIFEPGEMLDWNDIVGRVEELESDTTEMMLSPEQLEDAIERLSRRIHGPDSTVQEVEAGERIEEAGLEAREGLENEGVEMDEGVTPQSGSGSSH</sequence>
<reference evidence="2 3" key="1">
    <citation type="submission" date="2021-01" db="EMBL/GenBank/DDBJ databases">
        <title>Cercospora kikuchii MAFF 305040 whole genome shotgun sequence.</title>
        <authorList>
            <person name="Kashiwa T."/>
            <person name="Suzuki T."/>
        </authorList>
    </citation>
    <scope>NUCLEOTIDE SEQUENCE [LARGE SCALE GENOMIC DNA]</scope>
    <source>
        <strain evidence="2 3">MAFF 305040</strain>
    </source>
</reference>
<dbReference type="EMBL" id="BOLY01000006">
    <property type="protein sequence ID" value="GIZ45862.1"/>
    <property type="molecule type" value="Genomic_DNA"/>
</dbReference>
<evidence type="ECO:0000313" key="2">
    <source>
        <dbReference type="EMBL" id="GIZ45862.1"/>
    </source>
</evidence>
<feature type="compositionally biased region" description="Polar residues" evidence="1">
    <location>
        <begin position="180"/>
        <end position="189"/>
    </location>
</feature>
<feature type="region of interest" description="Disordered" evidence="1">
    <location>
        <begin position="141"/>
        <end position="189"/>
    </location>
</feature>
<proteinExistence type="predicted"/>
<evidence type="ECO:0000313" key="3">
    <source>
        <dbReference type="Proteomes" id="UP000825890"/>
    </source>
</evidence>
<dbReference type="OrthoDB" id="10501118at2759"/>
<gene>
    <name evidence="2" type="ORF">CKM354_000901000</name>
</gene>
<feature type="compositionally biased region" description="Basic and acidic residues" evidence="1">
    <location>
        <begin position="153"/>
        <end position="168"/>
    </location>
</feature>
<accession>A0A9P3CQT3</accession>
<dbReference type="RefSeq" id="XP_044660349.1">
    <property type="nucleotide sequence ID" value="XM_044804414.1"/>
</dbReference>
<dbReference type="Proteomes" id="UP000825890">
    <property type="component" value="Unassembled WGS sequence"/>
</dbReference>
<dbReference type="GeneID" id="68294585"/>
<name>A0A9P3CQT3_9PEZI</name>